<keyword evidence="6" id="KW-1185">Reference proteome</keyword>
<sequence>MATNLRLLFRWLFALLAVVLLLQISGYLSALHRVLRLPSNAEHPVVDLGYATYRGEYVYGRYTRFLGLRYAAPPLGSLRWRSPAPPPVLSGIQQATSPPAQCPQGMLGTRRVNPFIEASHSILPHARRTPVNGDTSEDCLLLNVYAPLDFAGKALPVIVFIHGGGYLGGRGDASGQDLLEESDDGVVVVAIQYRLGIFGFLAGQAIKDSGALNAGLLDQQAALQWVQTHISQFGGDPARVTLWGQSAGAGSVLQQVIANDGKTSPPLFKRSIASSAYMPSQYLYNDPIPEFWYRKVVESAGCSSASDTLSCLRHRPTHELQRVNAEMTGLAMEGTANFVPVVDGSFIKNSPVNALSQGKTNGDAMLVTTLTNEALQFVPPDPRRTIEDYVRGMYPHLSDKNVQEAVQLYSSFGGQYRGTVAVVNESIFLCAAYHLLKAFSGRAWK</sequence>
<dbReference type="Pfam" id="PF00135">
    <property type="entry name" value="COesterase"/>
    <property type="match status" value="1"/>
</dbReference>
<dbReference type="SUPFAM" id="SSF53474">
    <property type="entry name" value="alpha/beta-Hydrolases"/>
    <property type="match status" value="1"/>
</dbReference>
<keyword evidence="2 3" id="KW-0378">Hydrolase</keyword>
<gene>
    <name evidence="5" type="ORF">CYLTODRAFT_383921</name>
</gene>
<evidence type="ECO:0000256" key="2">
    <source>
        <dbReference type="ARBA" id="ARBA00022801"/>
    </source>
</evidence>
<feature type="domain" description="Carboxylesterase type B" evidence="4">
    <location>
        <begin position="44"/>
        <end position="384"/>
    </location>
</feature>
<accession>A0A0D7AWJ1</accession>
<evidence type="ECO:0000313" key="6">
    <source>
        <dbReference type="Proteomes" id="UP000054007"/>
    </source>
</evidence>
<comment type="similarity">
    <text evidence="1 3">Belongs to the type-B carboxylesterase/lipase family.</text>
</comment>
<dbReference type="EMBL" id="KN880812">
    <property type="protein sequence ID" value="KIY62199.1"/>
    <property type="molecule type" value="Genomic_DNA"/>
</dbReference>
<dbReference type="EC" id="3.1.1.-" evidence="3"/>
<dbReference type="STRING" id="1314674.A0A0D7AWJ1"/>
<dbReference type="InterPro" id="IPR029058">
    <property type="entry name" value="AB_hydrolase_fold"/>
</dbReference>
<name>A0A0D7AWJ1_9AGAR</name>
<dbReference type="PROSITE" id="PS00122">
    <property type="entry name" value="CARBOXYLESTERASE_B_1"/>
    <property type="match status" value="1"/>
</dbReference>
<dbReference type="Gene3D" id="3.40.50.1820">
    <property type="entry name" value="alpha/beta hydrolase"/>
    <property type="match status" value="1"/>
</dbReference>
<dbReference type="InterPro" id="IPR050309">
    <property type="entry name" value="Type-B_Carboxylest/Lipase"/>
</dbReference>
<proteinExistence type="inferred from homology"/>
<dbReference type="GO" id="GO:0016787">
    <property type="term" value="F:hydrolase activity"/>
    <property type="evidence" value="ECO:0007669"/>
    <property type="project" value="UniProtKB-KW"/>
</dbReference>
<evidence type="ECO:0000313" key="5">
    <source>
        <dbReference type="EMBL" id="KIY62199.1"/>
    </source>
</evidence>
<reference evidence="5 6" key="1">
    <citation type="journal article" date="2015" name="Fungal Genet. Biol.">
        <title>Evolution of novel wood decay mechanisms in Agaricales revealed by the genome sequences of Fistulina hepatica and Cylindrobasidium torrendii.</title>
        <authorList>
            <person name="Floudas D."/>
            <person name="Held B.W."/>
            <person name="Riley R."/>
            <person name="Nagy L.G."/>
            <person name="Koehler G."/>
            <person name="Ransdell A.S."/>
            <person name="Younus H."/>
            <person name="Chow J."/>
            <person name="Chiniquy J."/>
            <person name="Lipzen A."/>
            <person name="Tritt A."/>
            <person name="Sun H."/>
            <person name="Haridas S."/>
            <person name="LaButti K."/>
            <person name="Ohm R.A."/>
            <person name="Kues U."/>
            <person name="Blanchette R.A."/>
            <person name="Grigoriev I.V."/>
            <person name="Minto R.E."/>
            <person name="Hibbett D.S."/>
        </authorList>
    </citation>
    <scope>NUCLEOTIDE SEQUENCE [LARGE SCALE GENOMIC DNA]</scope>
    <source>
        <strain evidence="5 6">FP15055 ss-10</strain>
    </source>
</reference>
<protein>
    <recommendedName>
        <fullName evidence="3">Carboxylic ester hydrolase</fullName>
        <ecNumber evidence="3">3.1.1.-</ecNumber>
    </recommendedName>
</protein>
<organism evidence="5 6">
    <name type="scientific">Cylindrobasidium torrendii FP15055 ss-10</name>
    <dbReference type="NCBI Taxonomy" id="1314674"/>
    <lineage>
        <taxon>Eukaryota</taxon>
        <taxon>Fungi</taxon>
        <taxon>Dikarya</taxon>
        <taxon>Basidiomycota</taxon>
        <taxon>Agaricomycotina</taxon>
        <taxon>Agaricomycetes</taxon>
        <taxon>Agaricomycetidae</taxon>
        <taxon>Agaricales</taxon>
        <taxon>Marasmiineae</taxon>
        <taxon>Physalacriaceae</taxon>
        <taxon>Cylindrobasidium</taxon>
    </lineage>
</organism>
<dbReference type="Proteomes" id="UP000054007">
    <property type="component" value="Unassembled WGS sequence"/>
</dbReference>
<dbReference type="AlphaFoldDB" id="A0A0D7AWJ1"/>
<dbReference type="InterPro" id="IPR019826">
    <property type="entry name" value="Carboxylesterase_B_AS"/>
</dbReference>
<dbReference type="InterPro" id="IPR002018">
    <property type="entry name" value="CarbesteraseB"/>
</dbReference>
<evidence type="ECO:0000256" key="3">
    <source>
        <dbReference type="RuleBase" id="RU361235"/>
    </source>
</evidence>
<evidence type="ECO:0000256" key="1">
    <source>
        <dbReference type="ARBA" id="ARBA00005964"/>
    </source>
</evidence>
<dbReference type="PANTHER" id="PTHR11559">
    <property type="entry name" value="CARBOXYLESTERASE"/>
    <property type="match status" value="1"/>
</dbReference>
<evidence type="ECO:0000259" key="4">
    <source>
        <dbReference type="Pfam" id="PF00135"/>
    </source>
</evidence>
<dbReference type="OrthoDB" id="408631at2759"/>